<comment type="caution">
    <text evidence="16">The sequence shown here is derived from an EMBL/GenBank/DDBJ whole genome shotgun (WGS) entry which is preliminary data.</text>
</comment>
<dbReference type="PANTHER" id="PTHR45888:SF4">
    <property type="entry name" value="PHD FINGER PROTEIN 10"/>
    <property type="match status" value="1"/>
</dbReference>
<comment type="similarity">
    <text evidence="2">Belongs to the SAYP family.</text>
</comment>
<dbReference type="CDD" id="cd15528">
    <property type="entry name" value="PHD1_PHF10"/>
    <property type="match status" value="1"/>
</dbReference>
<evidence type="ECO:0000256" key="6">
    <source>
        <dbReference type="ARBA" id="ARBA00022771"/>
    </source>
</evidence>
<evidence type="ECO:0000256" key="1">
    <source>
        <dbReference type="ARBA" id="ARBA00004123"/>
    </source>
</evidence>
<dbReference type="InterPro" id="IPR038045">
    <property type="entry name" value="PHF10_PHD_finger_1"/>
</dbReference>
<dbReference type="SUPFAM" id="SSF57903">
    <property type="entry name" value="FYVE/PHD zinc finger"/>
    <property type="match status" value="3"/>
</dbReference>
<evidence type="ECO:0000256" key="10">
    <source>
        <dbReference type="ARBA" id="ARBA00023163"/>
    </source>
</evidence>
<evidence type="ECO:0000313" key="17">
    <source>
        <dbReference type="Proteomes" id="UP001163046"/>
    </source>
</evidence>
<evidence type="ECO:0000256" key="14">
    <source>
        <dbReference type="SAM" id="MobiDB-lite"/>
    </source>
</evidence>
<dbReference type="Proteomes" id="UP001163046">
    <property type="component" value="Unassembled WGS sequence"/>
</dbReference>
<dbReference type="CDD" id="cd21085">
    <property type="entry name" value="WH_NTD_PHF10"/>
    <property type="match status" value="1"/>
</dbReference>
<feature type="coiled-coil region" evidence="13">
    <location>
        <begin position="159"/>
        <end position="205"/>
    </location>
</feature>
<gene>
    <name evidence="16" type="primary">PHF10</name>
    <name evidence="16" type="ORF">OS493_021371</name>
</gene>
<keyword evidence="7" id="KW-0862">Zinc</keyword>
<keyword evidence="9" id="KW-0805">Transcription regulation</keyword>
<protein>
    <recommendedName>
        <fullName evidence="3">PHD finger protein 10</fullName>
    </recommendedName>
</protein>
<keyword evidence="17" id="KW-1185">Reference proteome</keyword>
<keyword evidence="13" id="KW-0175">Coiled coil</keyword>
<dbReference type="GO" id="GO:0008270">
    <property type="term" value="F:zinc ion binding"/>
    <property type="evidence" value="ECO:0007669"/>
    <property type="project" value="UniProtKB-KW"/>
</dbReference>
<proteinExistence type="inferred from homology"/>
<dbReference type="GO" id="GO:0071564">
    <property type="term" value="C:npBAF complex"/>
    <property type="evidence" value="ECO:0007669"/>
    <property type="project" value="InterPro"/>
</dbReference>
<dbReference type="SMART" id="SM00249">
    <property type="entry name" value="PHD"/>
    <property type="match status" value="3"/>
</dbReference>
<dbReference type="GO" id="GO:0007399">
    <property type="term" value="P:nervous system development"/>
    <property type="evidence" value="ECO:0007669"/>
    <property type="project" value="UniProtKB-KW"/>
</dbReference>
<keyword evidence="10" id="KW-0804">Transcription</keyword>
<dbReference type="Pfam" id="PF00628">
    <property type="entry name" value="PHD"/>
    <property type="match status" value="3"/>
</dbReference>
<name>A0A9W9ZD30_9CNID</name>
<dbReference type="Gene3D" id="3.30.40.10">
    <property type="entry name" value="Zinc/RING finger domain, C3HC4 (zinc finger)"/>
    <property type="match status" value="2"/>
</dbReference>
<dbReference type="InterPro" id="IPR013083">
    <property type="entry name" value="Znf_RING/FYVE/PHD"/>
</dbReference>
<evidence type="ECO:0000256" key="4">
    <source>
        <dbReference type="ARBA" id="ARBA00022723"/>
    </source>
</evidence>
<dbReference type="InterPro" id="IPR001965">
    <property type="entry name" value="Znf_PHD"/>
</dbReference>
<dbReference type="InterPro" id="IPR011011">
    <property type="entry name" value="Znf_FYVE_PHD"/>
</dbReference>
<keyword evidence="8" id="KW-0524">Neurogenesis</keyword>
<sequence>MPRKRKSAVSKGEPKASTENEKQEEQPKPENLTNDDDDAKILCEAVEKQVPQPSPPETVVESFSADKIFEYQWPPDRTGEFYLLQHQVCQFLEIEGLEEKYPDLERHIVAEDEKLYLKEKGVISDEIQELAAYKTEDIGQLMIDGFPKKYQEYIRVAHVKERQKIIRKAEEEKKALETRKVANYIKRAIKDVAEFNAQLAQQRREERCSYFDMQTQIIHVPSNKTTRLPKHYTKPSLYPAALLPGQFQEYYKGYSTEQLNNFPLGTVMEMPKPPLPPEPYIPPQKVDSEESDDISLPESTVEDTSSSSSDAESEEPPAKKTPGKYKPPNRPDALCGICLKGPDSNKKGLPEELIHCSQCENSGHPSCLDMNMQLVAVIQTYPWQCMECKTCIVCRDPFDEDKMLFCDECDRGYHSFCVGLKQIPVGRWTCDMCGMCASCLRRSPGEGTTSRWKHEYTKPRDGSEVQFLQTLCTACSRLFRSGNFCPVCLKVYRNDESDLPMVCCDMCDRWSHTDCDGIDEKAYAQLARTKSKYSCVLCRGEKQERMDSFHRKNRNKNA</sequence>
<reference evidence="16" key="1">
    <citation type="submission" date="2023-01" db="EMBL/GenBank/DDBJ databases">
        <title>Genome assembly of the deep-sea coral Lophelia pertusa.</title>
        <authorList>
            <person name="Herrera S."/>
            <person name="Cordes E."/>
        </authorList>
    </citation>
    <scope>NUCLEOTIDE SEQUENCE</scope>
    <source>
        <strain evidence="16">USNM1676648</strain>
        <tissue evidence="16">Polyp</tissue>
    </source>
</reference>
<evidence type="ECO:0000256" key="12">
    <source>
        <dbReference type="PROSITE-ProRule" id="PRU00146"/>
    </source>
</evidence>
<dbReference type="FunFam" id="3.30.40.10:FF:000202">
    <property type="entry name" value="PHD finger protein 10 isoform X1"/>
    <property type="match status" value="1"/>
</dbReference>
<evidence type="ECO:0000259" key="15">
    <source>
        <dbReference type="PROSITE" id="PS50016"/>
    </source>
</evidence>
<accession>A0A9W9ZD30</accession>
<dbReference type="InterPro" id="IPR019787">
    <property type="entry name" value="Znf_PHD-finger"/>
</dbReference>
<dbReference type="OrthoDB" id="1903104at2759"/>
<dbReference type="CDD" id="cd15529">
    <property type="entry name" value="PHD2_PHF10"/>
    <property type="match status" value="1"/>
</dbReference>
<dbReference type="PANTHER" id="PTHR45888">
    <property type="entry name" value="HL01030P-RELATED"/>
    <property type="match status" value="1"/>
</dbReference>
<feature type="region of interest" description="Disordered" evidence="14">
    <location>
        <begin position="1"/>
        <end position="39"/>
    </location>
</feature>
<feature type="compositionally biased region" description="Low complexity" evidence="14">
    <location>
        <begin position="298"/>
        <end position="310"/>
    </location>
</feature>
<organism evidence="16 17">
    <name type="scientific">Desmophyllum pertusum</name>
    <dbReference type="NCBI Taxonomy" id="174260"/>
    <lineage>
        <taxon>Eukaryota</taxon>
        <taxon>Metazoa</taxon>
        <taxon>Cnidaria</taxon>
        <taxon>Anthozoa</taxon>
        <taxon>Hexacorallia</taxon>
        <taxon>Scleractinia</taxon>
        <taxon>Caryophylliina</taxon>
        <taxon>Caryophylliidae</taxon>
        <taxon>Desmophyllum</taxon>
    </lineage>
</organism>
<feature type="region of interest" description="Disordered" evidence="14">
    <location>
        <begin position="265"/>
        <end position="328"/>
    </location>
</feature>
<feature type="compositionally biased region" description="Pro residues" evidence="14">
    <location>
        <begin position="271"/>
        <end position="282"/>
    </location>
</feature>
<evidence type="ECO:0000256" key="13">
    <source>
        <dbReference type="SAM" id="Coils"/>
    </source>
</evidence>
<comment type="subcellular location">
    <subcellularLocation>
        <location evidence="1">Nucleus</location>
    </subcellularLocation>
</comment>
<evidence type="ECO:0000256" key="7">
    <source>
        <dbReference type="ARBA" id="ARBA00022833"/>
    </source>
</evidence>
<feature type="domain" description="PHD-type" evidence="15">
    <location>
        <begin position="332"/>
        <end position="391"/>
    </location>
</feature>
<evidence type="ECO:0000313" key="16">
    <source>
        <dbReference type="EMBL" id="KAJ7378784.1"/>
    </source>
</evidence>
<feature type="compositionally biased region" description="Basic and acidic residues" evidence="14">
    <location>
        <begin position="12"/>
        <end position="28"/>
    </location>
</feature>
<keyword evidence="11" id="KW-0539">Nucleus</keyword>
<evidence type="ECO:0000256" key="2">
    <source>
        <dbReference type="ARBA" id="ARBA00006097"/>
    </source>
</evidence>
<keyword evidence="6 12" id="KW-0863">Zinc-finger</keyword>
<dbReference type="EMBL" id="MU826363">
    <property type="protein sequence ID" value="KAJ7378784.1"/>
    <property type="molecule type" value="Genomic_DNA"/>
</dbReference>
<evidence type="ECO:0000256" key="11">
    <source>
        <dbReference type="ARBA" id="ARBA00023242"/>
    </source>
</evidence>
<dbReference type="AlphaFoldDB" id="A0A9W9ZD30"/>
<dbReference type="PROSITE" id="PS50016">
    <property type="entry name" value="ZF_PHD_2"/>
    <property type="match status" value="3"/>
</dbReference>
<feature type="domain" description="PHD-type" evidence="15">
    <location>
        <begin position="482"/>
        <end position="541"/>
    </location>
</feature>
<feature type="domain" description="PHD-type" evidence="15">
    <location>
        <begin position="388"/>
        <end position="436"/>
    </location>
</feature>
<evidence type="ECO:0000256" key="5">
    <source>
        <dbReference type="ARBA" id="ARBA00022737"/>
    </source>
</evidence>
<keyword evidence="5" id="KW-0677">Repeat</keyword>
<evidence type="ECO:0000256" key="9">
    <source>
        <dbReference type="ARBA" id="ARBA00023015"/>
    </source>
</evidence>
<evidence type="ECO:0000256" key="3">
    <source>
        <dbReference type="ARBA" id="ARBA00016995"/>
    </source>
</evidence>
<evidence type="ECO:0000256" key="8">
    <source>
        <dbReference type="ARBA" id="ARBA00022902"/>
    </source>
</evidence>
<keyword evidence="4" id="KW-0479">Metal-binding</keyword>